<dbReference type="Proteomes" id="UP000610456">
    <property type="component" value="Unassembled WGS sequence"/>
</dbReference>
<accession>A0A918SKA5</accession>
<evidence type="ECO:0000313" key="2">
    <source>
        <dbReference type="Proteomes" id="UP000610456"/>
    </source>
</evidence>
<dbReference type="EMBL" id="BMXB01000021">
    <property type="protein sequence ID" value="GHA49534.1"/>
    <property type="molecule type" value="Genomic_DNA"/>
</dbReference>
<organism evidence="1 2">
    <name type="scientific">Salinimicrobium marinum</name>
    <dbReference type="NCBI Taxonomy" id="680283"/>
    <lineage>
        <taxon>Bacteria</taxon>
        <taxon>Pseudomonadati</taxon>
        <taxon>Bacteroidota</taxon>
        <taxon>Flavobacteriia</taxon>
        <taxon>Flavobacteriales</taxon>
        <taxon>Flavobacteriaceae</taxon>
        <taxon>Salinimicrobium</taxon>
    </lineage>
</organism>
<protein>
    <recommendedName>
        <fullName evidence="3">Lipoprotein</fullName>
    </recommendedName>
</protein>
<dbReference type="RefSeq" id="WP_189606132.1">
    <property type="nucleotide sequence ID" value="NZ_BMXB01000021.1"/>
</dbReference>
<proteinExistence type="predicted"/>
<name>A0A918SKA5_9FLAO</name>
<gene>
    <name evidence="1" type="ORF">GCM10007103_33000</name>
</gene>
<dbReference type="AlphaFoldDB" id="A0A918SKA5"/>
<dbReference type="PROSITE" id="PS51257">
    <property type="entry name" value="PROKAR_LIPOPROTEIN"/>
    <property type="match status" value="1"/>
</dbReference>
<evidence type="ECO:0000313" key="1">
    <source>
        <dbReference type="EMBL" id="GHA49534.1"/>
    </source>
</evidence>
<reference evidence="1" key="1">
    <citation type="journal article" date="2014" name="Int. J. Syst. Evol. Microbiol.">
        <title>Complete genome sequence of Corynebacterium casei LMG S-19264T (=DSM 44701T), isolated from a smear-ripened cheese.</title>
        <authorList>
            <consortium name="US DOE Joint Genome Institute (JGI-PGF)"/>
            <person name="Walter F."/>
            <person name="Albersmeier A."/>
            <person name="Kalinowski J."/>
            <person name="Ruckert C."/>
        </authorList>
    </citation>
    <scope>NUCLEOTIDE SEQUENCE</scope>
    <source>
        <strain evidence="1">KCTC 12719</strain>
    </source>
</reference>
<reference evidence="1" key="2">
    <citation type="submission" date="2020-09" db="EMBL/GenBank/DDBJ databases">
        <authorList>
            <person name="Sun Q."/>
            <person name="Kim S."/>
        </authorList>
    </citation>
    <scope>NUCLEOTIDE SEQUENCE</scope>
    <source>
        <strain evidence="1">KCTC 12719</strain>
    </source>
</reference>
<keyword evidence="2" id="KW-1185">Reference proteome</keyword>
<sequence>MKKPFIIFLFILLIGCSKEDSQANSTADLEVGESTTLDYGQCHSITGPDLRICLDSISDSRCPDGSTCVWEGDAIASFTFRSGTETNSFSLHTYRNYRQDTIINGLKIELLEVTPYPVLNTRIDPKDYSAELLISN</sequence>
<evidence type="ECO:0008006" key="3">
    <source>
        <dbReference type="Google" id="ProtNLM"/>
    </source>
</evidence>
<comment type="caution">
    <text evidence="1">The sequence shown here is derived from an EMBL/GenBank/DDBJ whole genome shotgun (WGS) entry which is preliminary data.</text>
</comment>